<keyword evidence="3" id="KW-1185">Reference proteome</keyword>
<comment type="caution">
    <text evidence="2">The sequence shown here is derived from an EMBL/GenBank/DDBJ whole genome shotgun (WGS) entry which is preliminary data.</text>
</comment>
<dbReference type="PROSITE" id="PS50229">
    <property type="entry name" value="WH1"/>
    <property type="match status" value="1"/>
</dbReference>
<dbReference type="SUPFAM" id="SSF50729">
    <property type="entry name" value="PH domain-like"/>
    <property type="match status" value="1"/>
</dbReference>
<name>A0AAW0YM66_CHEQU</name>
<dbReference type="FunFam" id="2.30.29.30:FF:000130">
    <property type="entry name" value="neural Wiskott-Aldrich syndrome protein"/>
    <property type="match status" value="1"/>
</dbReference>
<accession>A0AAW0YM66</accession>
<dbReference type="InterPro" id="IPR000697">
    <property type="entry name" value="WH1/EVH1_dom"/>
</dbReference>
<organism evidence="2 3">
    <name type="scientific">Cherax quadricarinatus</name>
    <name type="common">Australian red claw crayfish</name>
    <dbReference type="NCBI Taxonomy" id="27406"/>
    <lineage>
        <taxon>Eukaryota</taxon>
        <taxon>Metazoa</taxon>
        <taxon>Ecdysozoa</taxon>
        <taxon>Arthropoda</taxon>
        <taxon>Crustacea</taxon>
        <taxon>Multicrustacea</taxon>
        <taxon>Malacostraca</taxon>
        <taxon>Eumalacostraca</taxon>
        <taxon>Eucarida</taxon>
        <taxon>Decapoda</taxon>
        <taxon>Pleocyemata</taxon>
        <taxon>Astacidea</taxon>
        <taxon>Parastacoidea</taxon>
        <taxon>Parastacidae</taxon>
        <taxon>Cherax</taxon>
    </lineage>
</organism>
<protein>
    <recommendedName>
        <fullName evidence="1">WH1 domain-containing protein</fullName>
    </recommendedName>
</protein>
<dbReference type="Gene3D" id="2.30.29.30">
    <property type="entry name" value="Pleckstrin-homology domain (PH domain)/Phosphotyrosine-binding domain (PTB)"/>
    <property type="match status" value="1"/>
</dbReference>
<dbReference type="Pfam" id="PF00568">
    <property type="entry name" value="WH1"/>
    <property type="match status" value="1"/>
</dbReference>
<dbReference type="SMART" id="SM00461">
    <property type="entry name" value="WH1"/>
    <property type="match status" value="1"/>
</dbReference>
<dbReference type="AlphaFoldDB" id="A0AAW0YM66"/>
<dbReference type="CDD" id="cd01205">
    <property type="entry name" value="EVH1_WASP-like"/>
    <property type="match status" value="1"/>
</dbReference>
<dbReference type="InterPro" id="IPR011993">
    <property type="entry name" value="PH-like_dom_sf"/>
</dbReference>
<sequence length="149" mass="17454">MSSNRKQTPLNKPSSLLTREENDIIFRLLGARCQTLSTAVVQVFGTDGPHHNSWRKRYFGIATFTKDNVRRSYYIQVYDIVVAKRVFEQELYNQFTYSASMPFFHQFEAEDQMIGLNFADEGEANTFNQAISERLAAKQRKKEERRRQS</sequence>
<evidence type="ECO:0000259" key="1">
    <source>
        <dbReference type="PROSITE" id="PS50229"/>
    </source>
</evidence>
<feature type="domain" description="WH1" evidence="1">
    <location>
        <begin position="28"/>
        <end position="138"/>
    </location>
</feature>
<evidence type="ECO:0000313" key="3">
    <source>
        <dbReference type="Proteomes" id="UP001445076"/>
    </source>
</evidence>
<dbReference type="EMBL" id="JARKIK010000004">
    <property type="protein sequence ID" value="KAK8752884.1"/>
    <property type="molecule type" value="Genomic_DNA"/>
</dbReference>
<evidence type="ECO:0000313" key="2">
    <source>
        <dbReference type="EMBL" id="KAK8752884.1"/>
    </source>
</evidence>
<gene>
    <name evidence="2" type="ORF">OTU49_008074</name>
</gene>
<dbReference type="InterPro" id="IPR033927">
    <property type="entry name" value="WASPfam_EVH1"/>
</dbReference>
<proteinExistence type="predicted"/>
<feature type="non-terminal residue" evidence="2">
    <location>
        <position position="149"/>
    </location>
</feature>
<dbReference type="Proteomes" id="UP001445076">
    <property type="component" value="Unassembled WGS sequence"/>
</dbReference>
<reference evidence="2 3" key="1">
    <citation type="journal article" date="2024" name="BMC Genomics">
        <title>Genome assembly of redclaw crayfish (Cherax quadricarinatus) provides insights into its immune adaptation and hypoxia tolerance.</title>
        <authorList>
            <person name="Liu Z."/>
            <person name="Zheng J."/>
            <person name="Li H."/>
            <person name="Fang K."/>
            <person name="Wang S."/>
            <person name="He J."/>
            <person name="Zhou D."/>
            <person name="Weng S."/>
            <person name="Chi M."/>
            <person name="Gu Z."/>
            <person name="He J."/>
            <person name="Li F."/>
            <person name="Wang M."/>
        </authorList>
    </citation>
    <scope>NUCLEOTIDE SEQUENCE [LARGE SCALE GENOMIC DNA]</scope>
    <source>
        <strain evidence="2">ZL_2023a</strain>
    </source>
</reference>